<evidence type="ECO:0000259" key="6">
    <source>
        <dbReference type="PROSITE" id="PS51645"/>
    </source>
</evidence>
<feature type="site" description="Electron transfer via tryptophanyl radical" evidence="5">
    <location>
        <position position="330"/>
    </location>
</feature>
<dbReference type="GO" id="GO:0003904">
    <property type="term" value="F:deoxyribodipyrimidine photo-lyase activity"/>
    <property type="evidence" value="ECO:0007669"/>
    <property type="project" value="TreeGrafter"/>
</dbReference>
<dbReference type="Gene3D" id="3.40.50.620">
    <property type="entry name" value="HUPs"/>
    <property type="match status" value="1"/>
</dbReference>
<comment type="cofactor">
    <cofactor evidence="4">
        <name>FAD</name>
        <dbReference type="ChEBI" id="CHEBI:57692"/>
    </cofactor>
    <text evidence="4">Binds 1 FAD per subunit.</text>
</comment>
<feature type="domain" description="Photolyase/cryptochrome alpha/beta" evidence="6">
    <location>
        <begin position="4"/>
        <end position="123"/>
    </location>
</feature>
<dbReference type="PROSITE" id="PS51645">
    <property type="entry name" value="PHR_CRY_ALPHA_BETA"/>
    <property type="match status" value="1"/>
</dbReference>
<organism evidence="7 8">
    <name type="scientific">Candidatus Acidianus copahuensis</name>
    <dbReference type="NCBI Taxonomy" id="1160895"/>
    <lineage>
        <taxon>Archaea</taxon>
        <taxon>Thermoproteota</taxon>
        <taxon>Thermoprotei</taxon>
        <taxon>Sulfolobales</taxon>
        <taxon>Sulfolobaceae</taxon>
        <taxon>Acidianus</taxon>
    </lineage>
</organism>
<comment type="caution">
    <text evidence="7">The sequence shown here is derived from an EMBL/GenBank/DDBJ whole genome shotgun (WGS) entry which is preliminary data.</text>
</comment>
<dbReference type="SUPFAM" id="SSF48173">
    <property type="entry name" value="Cryptochrome/photolyase FAD-binding domain"/>
    <property type="match status" value="1"/>
</dbReference>
<dbReference type="PROSITE" id="PS00394">
    <property type="entry name" value="DNA_PHOTOLYASES_1_1"/>
    <property type="match status" value="1"/>
</dbReference>
<proteinExistence type="predicted"/>
<keyword evidence="2 4" id="KW-0274">FAD</keyword>
<dbReference type="SUPFAM" id="SSF52425">
    <property type="entry name" value="Cryptochrome/photolyase, N-terminal domain"/>
    <property type="match status" value="1"/>
</dbReference>
<evidence type="ECO:0000313" key="7">
    <source>
        <dbReference type="EMBL" id="EZQ01779.1"/>
    </source>
</evidence>
<dbReference type="InterPro" id="IPR005101">
    <property type="entry name" value="Cryptochr/Photolyase_FAD-bd"/>
</dbReference>
<dbReference type="Pfam" id="PF00875">
    <property type="entry name" value="DNA_photolyase"/>
    <property type="match status" value="1"/>
</dbReference>
<dbReference type="AlphaFoldDB" id="A0A031LKP5"/>
<dbReference type="InterPro" id="IPR006050">
    <property type="entry name" value="DNA_photolyase_N"/>
</dbReference>
<dbReference type="InterPro" id="IPR018394">
    <property type="entry name" value="DNA_photolyase_1_CS_C"/>
</dbReference>
<dbReference type="GO" id="GO:0006139">
    <property type="term" value="P:nucleobase-containing compound metabolic process"/>
    <property type="evidence" value="ECO:0007669"/>
    <property type="project" value="UniProtKB-ARBA"/>
</dbReference>
<feature type="binding site" evidence="4">
    <location>
        <position position="224"/>
    </location>
    <ligand>
        <name>FAD</name>
        <dbReference type="ChEBI" id="CHEBI:57692"/>
    </ligand>
</feature>
<feature type="binding site" evidence="4">
    <location>
        <position position="194"/>
    </location>
    <ligand>
        <name>FAD</name>
        <dbReference type="ChEBI" id="CHEBI:57692"/>
    </ligand>
</feature>
<dbReference type="InterPro" id="IPR036134">
    <property type="entry name" value="Crypto/Photolyase_FAD-like_sf"/>
</dbReference>
<keyword evidence="3" id="KW-0157">Chromophore</keyword>
<evidence type="ECO:0000313" key="8">
    <source>
        <dbReference type="Proteomes" id="UP000024332"/>
    </source>
</evidence>
<dbReference type="InterPro" id="IPR014729">
    <property type="entry name" value="Rossmann-like_a/b/a_fold"/>
</dbReference>
<feature type="binding site" evidence="4">
    <location>
        <begin position="227"/>
        <end position="234"/>
    </location>
    <ligand>
        <name>FAD</name>
        <dbReference type="ChEBI" id="CHEBI:57692"/>
    </ligand>
</feature>
<keyword evidence="7" id="KW-0456">Lyase</keyword>
<evidence type="ECO:0000256" key="4">
    <source>
        <dbReference type="PIRSR" id="PIRSR602081-1"/>
    </source>
</evidence>
<gene>
    <name evidence="7" type="ORF">CM19_11930</name>
</gene>
<dbReference type="Gene3D" id="1.25.40.80">
    <property type="match status" value="1"/>
</dbReference>
<dbReference type="PANTHER" id="PTHR11455:SF9">
    <property type="entry name" value="CRYPTOCHROME CIRCADIAN CLOCK 5 ISOFORM X1"/>
    <property type="match status" value="1"/>
</dbReference>
<dbReference type="Pfam" id="PF03441">
    <property type="entry name" value="FAD_binding_7"/>
    <property type="match status" value="1"/>
</dbReference>
<dbReference type="InterPro" id="IPR036155">
    <property type="entry name" value="Crypto/Photolyase_N_sf"/>
</dbReference>
<sequence length="416" mass="49673">MRFMKCVFWFRRDLRIHDNTALSEASERCEKVFPVLVIDPNIMFREDTSPRRAQFYLEAIKSLRKEIPLTILYGNPVNLIHEFYKNINSDYLFFNRDYGFYASRRDSEICRTVKCLHFKDHVLVERGELPVYRIFTPYYIKWKNVEKERVKPRASGNFIGEGNEPPELFKGFKIPPASEDYALQKLEEFKDDEYPERRSGLSHFFKIGLLSTRTAFHAKVNEEFRRQLCWRDFYYQLYTSDFSLINGIRRKEIWENKEEIFKAWTEGKTGYPIVDAGMRELNVTGLMENKLRLLTSYFLTKVLLIDWRKGMEYFMKNLLDGDFVINLGNWQWIAGVGTDMRPLRKFNIVEQGKRIDPRGEYIKKWVEELRDVEGPLVHEPWKLGKERVIKIGYVTPIADLGSYDEFVRRYKGYMET</sequence>
<dbReference type="Proteomes" id="UP000024332">
    <property type="component" value="Unassembled WGS sequence"/>
</dbReference>
<feature type="site" description="Electron transfer via tryptophanyl radical" evidence="5">
    <location>
        <position position="254"/>
    </location>
</feature>
<evidence type="ECO:0000256" key="1">
    <source>
        <dbReference type="ARBA" id="ARBA00022630"/>
    </source>
</evidence>
<keyword evidence="1 4" id="KW-0285">Flavoprotein</keyword>
<keyword evidence="8" id="KW-1185">Reference proteome</keyword>
<dbReference type="GO" id="GO:0071949">
    <property type="term" value="F:FAD binding"/>
    <property type="evidence" value="ECO:0007669"/>
    <property type="project" value="TreeGrafter"/>
</dbReference>
<protein>
    <submittedName>
        <fullName evidence="7">Deoxyribodipyrimidine photolyase</fullName>
    </submittedName>
</protein>
<reference evidence="7 8" key="1">
    <citation type="submission" date="2014-03" db="EMBL/GenBank/DDBJ databases">
        <title>Draft genome sequence of the novel thermoacidophilic archaea Acidianus copahuensis ALE1 strain, isolated from Copahue volcanic area in Neuquen Argentina.</title>
        <authorList>
            <person name="Urbieta M.S."/>
            <person name="Rascovan N."/>
            <person name="Castro C."/>
            <person name="Revale S."/>
            <person name="Giaveno M.A."/>
            <person name="Vazquez M.P."/>
            <person name="Donati E.R."/>
        </authorList>
    </citation>
    <scope>NUCLEOTIDE SEQUENCE [LARGE SCALE GENOMIC DNA]</scope>
    <source>
        <strain evidence="7 8">ALE1</strain>
    </source>
</reference>
<dbReference type="PANTHER" id="PTHR11455">
    <property type="entry name" value="CRYPTOCHROME"/>
    <property type="match status" value="1"/>
</dbReference>
<dbReference type="InterPro" id="IPR002081">
    <property type="entry name" value="Cryptochrome/DNA_photolyase_1"/>
</dbReference>
<dbReference type="GO" id="GO:0006950">
    <property type="term" value="P:response to stress"/>
    <property type="evidence" value="ECO:0007669"/>
    <property type="project" value="UniProtKB-ARBA"/>
</dbReference>
<evidence type="ECO:0000256" key="3">
    <source>
        <dbReference type="ARBA" id="ARBA00022991"/>
    </source>
</evidence>
<dbReference type="EMBL" id="JFZT01000061">
    <property type="protein sequence ID" value="EZQ01779.1"/>
    <property type="molecule type" value="Genomic_DNA"/>
</dbReference>
<dbReference type="STRING" id="1160895.CM19_11930"/>
<name>A0A031LKP5_9CREN</name>
<evidence type="ECO:0000256" key="2">
    <source>
        <dbReference type="ARBA" id="ARBA00022827"/>
    </source>
</evidence>
<accession>A0A031LKP5</accession>
<dbReference type="GO" id="GO:0003677">
    <property type="term" value="F:DNA binding"/>
    <property type="evidence" value="ECO:0007669"/>
    <property type="project" value="TreeGrafter"/>
</dbReference>
<feature type="binding site" evidence="4">
    <location>
        <begin position="320"/>
        <end position="322"/>
    </location>
    <ligand>
        <name>FAD</name>
        <dbReference type="ChEBI" id="CHEBI:57692"/>
    </ligand>
</feature>
<dbReference type="Gene3D" id="1.10.579.10">
    <property type="entry name" value="DNA Cyclobutane Dipyrimidine Photolyase, subunit A, domain 3"/>
    <property type="match status" value="1"/>
</dbReference>
<evidence type="ECO:0000256" key="5">
    <source>
        <dbReference type="PIRSR" id="PIRSR602081-2"/>
    </source>
</evidence>
<feature type="site" description="Electron transfer via tryptophanyl radical" evidence="5">
    <location>
        <position position="307"/>
    </location>
</feature>